<dbReference type="InterPro" id="IPR019734">
    <property type="entry name" value="TPR_rpt"/>
</dbReference>
<dbReference type="SUPFAM" id="SSF52540">
    <property type="entry name" value="P-loop containing nucleoside triphosphate hydrolases"/>
    <property type="match status" value="1"/>
</dbReference>
<feature type="repeat" description="TPR" evidence="1">
    <location>
        <begin position="480"/>
        <end position="513"/>
    </location>
</feature>
<comment type="caution">
    <text evidence="2">The sequence shown here is derived from an EMBL/GenBank/DDBJ whole genome shotgun (WGS) entry which is preliminary data.</text>
</comment>
<dbReference type="Gene3D" id="1.25.40.10">
    <property type="entry name" value="Tetratricopeptide repeat domain"/>
    <property type="match status" value="1"/>
</dbReference>
<keyword evidence="3" id="KW-1185">Reference proteome</keyword>
<dbReference type="Gene3D" id="3.40.50.300">
    <property type="entry name" value="P-loop containing nucleotide triphosphate hydrolases"/>
    <property type="match status" value="1"/>
</dbReference>
<name>A0ABR7PAV1_9FIRM</name>
<dbReference type="InterPro" id="IPR011990">
    <property type="entry name" value="TPR-like_helical_dom_sf"/>
</dbReference>
<dbReference type="InterPro" id="IPR027417">
    <property type="entry name" value="P-loop_NTPase"/>
</dbReference>
<accession>A0ABR7PAV1</accession>
<keyword evidence="1" id="KW-0802">TPR repeat</keyword>
<organism evidence="2 3">
    <name type="scientific">Blautia stercoris</name>
    <dbReference type="NCBI Taxonomy" id="871664"/>
    <lineage>
        <taxon>Bacteria</taxon>
        <taxon>Bacillati</taxon>
        <taxon>Bacillota</taxon>
        <taxon>Clostridia</taxon>
        <taxon>Lachnospirales</taxon>
        <taxon>Lachnospiraceae</taxon>
        <taxon>Blautia</taxon>
    </lineage>
</organism>
<evidence type="ECO:0000256" key="1">
    <source>
        <dbReference type="PROSITE-ProRule" id="PRU00339"/>
    </source>
</evidence>
<evidence type="ECO:0000313" key="2">
    <source>
        <dbReference type="EMBL" id="MBC8628491.1"/>
    </source>
</evidence>
<dbReference type="EMBL" id="JACRTP010000003">
    <property type="protein sequence ID" value="MBC8628491.1"/>
    <property type="molecule type" value="Genomic_DNA"/>
</dbReference>
<dbReference type="PROSITE" id="PS50005">
    <property type="entry name" value="TPR"/>
    <property type="match status" value="1"/>
</dbReference>
<dbReference type="Pfam" id="PF13374">
    <property type="entry name" value="TPR_10"/>
    <property type="match status" value="1"/>
</dbReference>
<proteinExistence type="predicted"/>
<sequence>MEFYQTYPENYILCGSGGTGKTTSLLLLERELTGAMLNNKTVIPLYFKMNVWNRKRIRGNFLLDELCAFFNEAVRTDVVCKMLRESSEYLFLFLLDGVNELVDYCLENGMMVYECLENEIRELSSFSNVNIIMTSRREFSFYDPSIQEKFKKIEFEKLEKTQIDAYLKLSPTQWVAPEIHLKEELENPMFLRLFREIYERAPEEAMRLKSRNELLQKYFELDVLADSMEAHRDNLREIRRFLIHEILPKIALEVEKALLWINVDSEENKLRTLEYQSLLEQVLSETIIPQNMTKALIYQILPKLGIVDEQLEFSHETIREYLALCAFLETKNRKEVIDLVIKNLKYYPKFDKAAQFSRRCRHLDFAEFIYGELGAELYCFLAEEDEVKKEAFEFYYELAGLHEDLSENQKCVEIGWIAVEEMQKIKLTPLEQGTCYNFLYYCCNKEKKRDAYPLLEAAIKELENVPQYQKKQEEYKLTYGKIISNMGSYYYQRKEYEEALKWHKKALEFRKISLPDRVMDSYRTIMSDYFCMKQYEKGYETYREAVKKTQPDALFLVRAIGCELCLLKEKKEENLEKQILEELPVQIERVVELAVSNRRMNVGVLKDLQKKLEELEVWTELQELVKEYRTKIEEYL</sequence>
<gene>
    <name evidence="2" type="ORF">H8712_07670</name>
</gene>
<protein>
    <submittedName>
        <fullName evidence="2">Tetratricopeptide repeat protein</fullName>
    </submittedName>
</protein>
<dbReference type="SUPFAM" id="SSF48452">
    <property type="entry name" value="TPR-like"/>
    <property type="match status" value="1"/>
</dbReference>
<evidence type="ECO:0000313" key="3">
    <source>
        <dbReference type="Proteomes" id="UP000661649"/>
    </source>
</evidence>
<dbReference type="Proteomes" id="UP000661649">
    <property type="component" value="Unassembled WGS sequence"/>
</dbReference>
<reference evidence="2 3" key="1">
    <citation type="submission" date="2020-08" db="EMBL/GenBank/DDBJ databases">
        <title>Genome public.</title>
        <authorList>
            <person name="Liu C."/>
            <person name="Sun Q."/>
        </authorList>
    </citation>
    <scope>NUCLEOTIDE SEQUENCE [LARGE SCALE GENOMIC DNA]</scope>
    <source>
        <strain evidence="2 3">3_YM_SP_D4_24.mj</strain>
    </source>
</reference>